<dbReference type="Gene3D" id="3.90.1720.10">
    <property type="entry name" value="endopeptidase domain like (from Nostoc punctiforme)"/>
    <property type="match status" value="1"/>
</dbReference>
<keyword evidence="3" id="KW-1185">Reference proteome</keyword>
<gene>
    <name evidence="2" type="ORF">J3359_12630</name>
</gene>
<dbReference type="AlphaFoldDB" id="A0A975CQZ6"/>
<sequence length="231" mass="26740">MNNIIMIYKFLKQTCVLLLLFFVLSNCSNKQNGENFGLQQGDLLFQNTGTDEIDNAIKNVTATSFSKNYSHVGMAMQKDKKWFVLEAIPKKGVCQTPLKEFLNRNKNKFNKSQTTVARLNKYYQPYISKAIVYGVERINTPYDEIFLWDDTSYYCSELIYKMFSSQNIPTDSIPFVTHPMTFNDSIGNPMPAWKVYYKKRNQPIPEGVEGTNPNLMASSSHIKFVYDYENE</sequence>
<evidence type="ECO:0008006" key="4">
    <source>
        <dbReference type="Google" id="ProtNLM"/>
    </source>
</evidence>
<dbReference type="InterPro" id="IPR024453">
    <property type="entry name" value="Peptidase_C92"/>
</dbReference>
<accession>A0A975CQZ6</accession>
<dbReference type="Proteomes" id="UP000663920">
    <property type="component" value="Chromosome"/>
</dbReference>
<evidence type="ECO:0000313" key="2">
    <source>
        <dbReference type="EMBL" id="QTE24516.1"/>
    </source>
</evidence>
<dbReference type="EMBL" id="CP071869">
    <property type="protein sequence ID" value="QTE24516.1"/>
    <property type="molecule type" value="Genomic_DNA"/>
</dbReference>
<name>A0A975CQZ6_9FLAO</name>
<protein>
    <recommendedName>
        <fullName evidence="4">Permuted papain-like amidase enzyme, YaeF/YiiX, C92 family</fullName>
    </recommendedName>
</protein>
<feature type="chain" id="PRO_5037584588" description="Permuted papain-like amidase enzyme, YaeF/YiiX, C92 family" evidence="1">
    <location>
        <begin position="31"/>
        <end position="231"/>
    </location>
</feature>
<dbReference type="InterPro" id="IPR038765">
    <property type="entry name" value="Papain-like_cys_pep_sf"/>
</dbReference>
<reference evidence="2 3" key="1">
    <citation type="submission" date="2021-03" db="EMBL/GenBank/DDBJ databases">
        <title>Complete genome of Polaribacter_sp.SM13.</title>
        <authorList>
            <person name="Jeong S.W."/>
            <person name="Bae J.W."/>
        </authorList>
    </citation>
    <scope>NUCLEOTIDE SEQUENCE [LARGE SCALE GENOMIC DNA]</scope>
    <source>
        <strain evidence="2 3">SM13</strain>
    </source>
</reference>
<feature type="signal peptide" evidence="1">
    <location>
        <begin position="1"/>
        <end position="30"/>
    </location>
</feature>
<dbReference type="KEGG" id="pcea:J3359_12630"/>
<evidence type="ECO:0000313" key="3">
    <source>
        <dbReference type="Proteomes" id="UP000663920"/>
    </source>
</evidence>
<dbReference type="Pfam" id="PF05708">
    <property type="entry name" value="Peptidase_C92"/>
    <property type="match status" value="1"/>
</dbReference>
<keyword evidence="1" id="KW-0732">Signal</keyword>
<organism evidence="2 3">
    <name type="scientific">Polaribacter cellanae</name>
    <dbReference type="NCBI Taxonomy" id="2818493"/>
    <lineage>
        <taxon>Bacteria</taxon>
        <taxon>Pseudomonadati</taxon>
        <taxon>Bacteroidota</taxon>
        <taxon>Flavobacteriia</taxon>
        <taxon>Flavobacteriales</taxon>
        <taxon>Flavobacteriaceae</taxon>
    </lineage>
</organism>
<proteinExistence type="predicted"/>
<evidence type="ECO:0000256" key="1">
    <source>
        <dbReference type="SAM" id="SignalP"/>
    </source>
</evidence>
<dbReference type="SUPFAM" id="SSF54001">
    <property type="entry name" value="Cysteine proteinases"/>
    <property type="match status" value="1"/>
</dbReference>